<evidence type="ECO:0000313" key="6">
    <source>
        <dbReference type="Proteomes" id="UP001642900"/>
    </source>
</evidence>
<evidence type="ECO:0000259" key="4">
    <source>
        <dbReference type="SMART" id="SM00382"/>
    </source>
</evidence>
<evidence type="ECO:0000313" key="5">
    <source>
        <dbReference type="EMBL" id="NGO54542.1"/>
    </source>
</evidence>
<evidence type="ECO:0000256" key="2">
    <source>
        <dbReference type="ARBA" id="ARBA00022741"/>
    </source>
</evidence>
<keyword evidence="3" id="KW-0067">ATP-binding</keyword>
<comment type="similarity">
    <text evidence="1">Belongs to the TrbE/VirB4 family.</text>
</comment>
<dbReference type="NCBIfam" id="NF010447">
    <property type="entry name" value="PRK13873.1"/>
    <property type="match status" value="1"/>
</dbReference>
<evidence type="ECO:0000256" key="3">
    <source>
        <dbReference type="ARBA" id="ARBA00022840"/>
    </source>
</evidence>
<sequence length="811" mass="89536">MLNLSEYRSRANRLADHLPWAALVAPGIVLNKDGSFQRTFRFRGPDLESATEAELVGICARANNALRRLGSGWAFFFEAERVEALGYPESTFPDAASWLVDEERRAAFEGKVAHFESRYHLTLLFMPPPDGQARAESALVDSERETGKRDWRQELTRFGGETDRVLDLLSGFMPEVRALDDAETLTFLHGTISTGRHPVAVPETPMYLDGVLVDTPLTGGLEPMLGEQHLRTLTILGFPNVTRPGILDALNHQEFAYRWVTRFIPLDKTEATKTLTKLRRQWFAKRKSISAILREVVTNEPVPLVDSDAENKALDADAALQALGGDHVGFGYLTATVTVWDEDRQAADEKLRAVERIVNGLGFTTIRESVNAVEAWLGTLPGHVYANVRQPLVHTLNLAHLMPLSSVWSGPEANEHLVKVTGTEAPPLLFAETSGSTPFRLSTHVGDVGHMLIVGPTGAGKSVLLALIALQFRRYPGAQVYVFDKGNSARAATLAMDGEHHALGADGSFAFQPLRNIDDPAVRGWAAEWIAGLLAHEKVTVTPEVKEALWSALTSLATAPAQERTLTGLSVLLQSNPLKSALMPYTLDGPYGPLLDADHDRLALSDVQCFETEELMHSQGVVLPVLTYLFHRLEERFDGRPTLLILDEAWVYLDNPLFAARIREWLKVMRKKNVSVIFATQSLADIAGSSIAPAIIESCPQRIFLPNDRAVEPQARAAYERFGLNERQIELIARATPKRHYYLQSRRGNRLFELGLGPAALALSGASDPAAQTLIDTLVSEHGRRDFASRFLSARGLEWAAELLGQYPQPE</sequence>
<dbReference type="PANTHER" id="PTHR30121">
    <property type="entry name" value="UNCHARACTERIZED PROTEIN YJGR-RELATED"/>
    <property type="match status" value="1"/>
</dbReference>
<dbReference type="Gene3D" id="3.40.50.300">
    <property type="entry name" value="P-loop containing nucleotide triphosphate hydrolases"/>
    <property type="match status" value="2"/>
</dbReference>
<comment type="caution">
    <text evidence="5">The sequence shown here is derived from an EMBL/GenBank/DDBJ whole genome shotgun (WGS) entry which is preliminary data.</text>
</comment>
<dbReference type="Proteomes" id="UP001642900">
    <property type="component" value="Unassembled WGS sequence"/>
</dbReference>
<dbReference type="InterPro" id="IPR051162">
    <property type="entry name" value="T4SS_component"/>
</dbReference>
<dbReference type="InterPro" id="IPR043964">
    <property type="entry name" value="P-loop_TraG"/>
</dbReference>
<dbReference type="InterPro" id="IPR018145">
    <property type="entry name" value="CagE_TrbE_VirB_cntrl_dom"/>
</dbReference>
<dbReference type="InterPro" id="IPR003593">
    <property type="entry name" value="AAA+_ATPase"/>
</dbReference>
<gene>
    <name evidence="5" type="ORF">G6N73_26015</name>
</gene>
<dbReference type="SMART" id="SM00382">
    <property type="entry name" value="AAA"/>
    <property type="match status" value="1"/>
</dbReference>
<dbReference type="InterPro" id="IPR027417">
    <property type="entry name" value="P-loop_NTPase"/>
</dbReference>
<feature type="domain" description="AAA+ ATPase" evidence="4">
    <location>
        <begin position="447"/>
        <end position="709"/>
    </location>
</feature>
<dbReference type="Pfam" id="PF19044">
    <property type="entry name" value="P-loop_TraG"/>
    <property type="match status" value="1"/>
</dbReference>
<dbReference type="EMBL" id="JAAKZF010000055">
    <property type="protein sequence ID" value="NGO54542.1"/>
    <property type="molecule type" value="Genomic_DNA"/>
</dbReference>
<dbReference type="SUPFAM" id="SSF52540">
    <property type="entry name" value="P-loop containing nucleoside triphosphate hydrolases"/>
    <property type="match status" value="1"/>
</dbReference>
<dbReference type="RefSeq" id="WP_165032877.1">
    <property type="nucleotide sequence ID" value="NZ_JAAKZF010000055.1"/>
</dbReference>
<protein>
    <submittedName>
        <fullName evidence="5">Conjugal transfer protein TrbE</fullName>
    </submittedName>
</protein>
<dbReference type="GO" id="GO:0005524">
    <property type="term" value="F:ATP binding"/>
    <property type="evidence" value="ECO:0007669"/>
    <property type="project" value="UniProtKB-KW"/>
</dbReference>
<keyword evidence="6" id="KW-1185">Reference proteome</keyword>
<organism evidence="5 6">
    <name type="scientific">Allomesorhizobium camelthorni</name>
    <dbReference type="NCBI Taxonomy" id="475069"/>
    <lineage>
        <taxon>Bacteria</taxon>
        <taxon>Pseudomonadati</taxon>
        <taxon>Pseudomonadota</taxon>
        <taxon>Alphaproteobacteria</taxon>
        <taxon>Hyphomicrobiales</taxon>
        <taxon>Phyllobacteriaceae</taxon>
        <taxon>Allomesorhizobium</taxon>
    </lineage>
</organism>
<dbReference type="CDD" id="cd01127">
    <property type="entry name" value="TrwB_TraG_TraD_VirD4"/>
    <property type="match status" value="1"/>
</dbReference>
<dbReference type="Pfam" id="PF03135">
    <property type="entry name" value="CagE_TrbE_VirB"/>
    <property type="match status" value="2"/>
</dbReference>
<dbReference type="PANTHER" id="PTHR30121:SF12">
    <property type="entry name" value="TYPE IV SECRETION SYSTEM PROTEIN CAGE"/>
    <property type="match status" value="1"/>
</dbReference>
<reference evidence="5 6" key="1">
    <citation type="submission" date="2020-02" db="EMBL/GenBank/DDBJ databases">
        <title>Genome sequence of strain CCNWXJ40-4.</title>
        <authorList>
            <person name="Gao J."/>
            <person name="Sun J."/>
        </authorList>
    </citation>
    <scope>NUCLEOTIDE SEQUENCE [LARGE SCALE GENOMIC DNA]</scope>
    <source>
        <strain evidence="5 6">CCNWXJ 40-4</strain>
    </source>
</reference>
<name>A0A6G4WIB8_9HYPH</name>
<evidence type="ECO:0000256" key="1">
    <source>
        <dbReference type="ARBA" id="ARBA00006512"/>
    </source>
</evidence>
<accession>A0A6G4WIB8</accession>
<dbReference type="AlphaFoldDB" id="A0A6G4WIB8"/>
<proteinExistence type="inferred from homology"/>
<keyword evidence="2" id="KW-0547">Nucleotide-binding</keyword>